<accession>A0ABZ1QMJ3</accession>
<comment type="function">
    <text evidence="1 6">Required for the transposition of the insertion element.</text>
</comment>
<protein>
    <recommendedName>
        <fullName evidence="6">Mutator family transposase</fullName>
    </recommendedName>
</protein>
<dbReference type="RefSeq" id="WP_328741026.1">
    <property type="nucleotide sequence ID" value="NZ_CP108036.1"/>
</dbReference>
<evidence type="ECO:0000256" key="2">
    <source>
        <dbReference type="ARBA" id="ARBA00010961"/>
    </source>
</evidence>
<keyword evidence="4 6" id="KW-0238">DNA-binding</keyword>
<dbReference type="PANTHER" id="PTHR33217">
    <property type="entry name" value="TRANSPOSASE FOR INSERTION SEQUENCE ELEMENT IS1081"/>
    <property type="match status" value="1"/>
</dbReference>
<dbReference type="NCBIfam" id="NF033543">
    <property type="entry name" value="transpos_IS256"/>
    <property type="match status" value="1"/>
</dbReference>
<name>A0ABZ1QMJ3_9ACTN</name>
<evidence type="ECO:0000313" key="7">
    <source>
        <dbReference type="EMBL" id="WUN83896.1"/>
    </source>
</evidence>
<keyword evidence="8" id="KW-1185">Reference proteome</keyword>
<evidence type="ECO:0000256" key="1">
    <source>
        <dbReference type="ARBA" id="ARBA00002190"/>
    </source>
</evidence>
<dbReference type="Pfam" id="PF00872">
    <property type="entry name" value="Transposase_mut"/>
    <property type="match status" value="1"/>
</dbReference>
<gene>
    <name evidence="7" type="ORF">OHA91_38605</name>
</gene>
<proteinExistence type="inferred from homology"/>
<dbReference type="GeneID" id="95502093"/>
<dbReference type="EMBL" id="CP108036">
    <property type="protein sequence ID" value="WUN83896.1"/>
    <property type="molecule type" value="Genomic_DNA"/>
</dbReference>
<keyword evidence="5 6" id="KW-0233">DNA recombination</keyword>
<dbReference type="PANTHER" id="PTHR33217:SF8">
    <property type="entry name" value="MUTATOR FAMILY TRANSPOSASE"/>
    <property type="match status" value="1"/>
</dbReference>
<dbReference type="Proteomes" id="UP001432312">
    <property type="component" value="Chromosome"/>
</dbReference>
<reference evidence="7" key="1">
    <citation type="submission" date="2022-10" db="EMBL/GenBank/DDBJ databases">
        <title>The complete genomes of actinobacterial strains from the NBC collection.</title>
        <authorList>
            <person name="Joergensen T.S."/>
            <person name="Alvarez Arevalo M."/>
            <person name="Sterndorff E.B."/>
            <person name="Faurdal D."/>
            <person name="Vuksanovic O."/>
            <person name="Mourched A.-S."/>
            <person name="Charusanti P."/>
            <person name="Shaw S."/>
            <person name="Blin K."/>
            <person name="Weber T."/>
        </authorList>
    </citation>
    <scope>NUCLEOTIDE SEQUENCE</scope>
    <source>
        <strain evidence="7">NBC_00303</strain>
    </source>
</reference>
<evidence type="ECO:0000256" key="4">
    <source>
        <dbReference type="ARBA" id="ARBA00023125"/>
    </source>
</evidence>
<evidence type="ECO:0000256" key="6">
    <source>
        <dbReference type="RuleBase" id="RU365089"/>
    </source>
</evidence>
<keyword evidence="6" id="KW-0814">Transposable element</keyword>
<dbReference type="InterPro" id="IPR001207">
    <property type="entry name" value="Transposase_mutator"/>
</dbReference>
<keyword evidence="3 6" id="KW-0815">Transposition</keyword>
<evidence type="ECO:0000256" key="3">
    <source>
        <dbReference type="ARBA" id="ARBA00022578"/>
    </source>
</evidence>
<organism evidence="7 8">
    <name type="scientific">Streptomyces erythrochromogenes</name>
    <dbReference type="NCBI Taxonomy" id="285574"/>
    <lineage>
        <taxon>Bacteria</taxon>
        <taxon>Bacillati</taxon>
        <taxon>Actinomycetota</taxon>
        <taxon>Actinomycetes</taxon>
        <taxon>Kitasatosporales</taxon>
        <taxon>Streptomycetaceae</taxon>
        <taxon>Streptomyces</taxon>
    </lineage>
</organism>
<sequence length="265" mass="29089">MRSPPAPHLGRDRPLDAVWPIIYIDALWVKIRSGSVASKPVYLAVGVDMDGRKDVLGLWVGSEGEGATPWMAVLSELRNRGIEDVCIVVCDGLKGLPDAVTATWPKATVQTCVIHLTRAPLRLSSARDHPKLVPALKGVYAAPTEAAAEQALDAFEASELGERYPASVRTWRSAWPESTPCLAFAPAIRTVVYSTNMVESINSRLRKATRNRGRFPLEQAALKVLCLAVRERIDLEARDADRVAPHWKEALNQFSLFFGGRLGVQ</sequence>
<evidence type="ECO:0000256" key="5">
    <source>
        <dbReference type="ARBA" id="ARBA00023172"/>
    </source>
</evidence>
<dbReference type="PROSITE" id="PS01007">
    <property type="entry name" value="TRANSPOSASE_MUTATOR"/>
    <property type="match status" value="1"/>
</dbReference>
<comment type="similarity">
    <text evidence="2 6">Belongs to the transposase mutator family.</text>
</comment>
<evidence type="ECO:0000313" key="8">
    <source>
        <dbReference type="Proteomes" id="UP001432312"/>
    </source>
</evidence>